<comment type="caution">
    <text evidence="2">The sequence shown here is derived from an EMBL/GenBank/DDBJ whole genome shotgun (WGS) entry which is preliminary data.</text>
</comment>
<feature type="region of interest" description="Disordered" evidence="1">
    <location>
        <begin position="50"/>
        <end position="81"/>
    </location>
</feature>
<sequence length="109" mass="11898">MRREGCCNGGSVALRTCRLRRARESSSSPLDQILLTSMETWTHWHSYVQRSAADGDRSKAPGPSYGTSREIPGGVFQLTPGDQMNARELGLGYREGARARGQSLGEGLE</sequence>
<gene>
    <name evidence="2" type="ORF">ANANG_G00156730</name>
</gene>
<dbReference type="EMBL" id="JAFIRN010000008">
    <property type="protein sequence ID" value="KAG5843990.1"/>
    <property type="molecule type" value="Genomic_DNA"/>
</dbReference>
<protein>
    <submittedName>
        <fullName evidence="2">Uncharacterized protein</fullName>
    </submittedName>
</protein>
<evidence type="ECO:0000313" key="3">
    <source>
        <dbReference type="Proteomes" id="UP001044222"/>
    </source>
</evidence>
<name>A0A9D3RUY6_ANGAN</name>
<keyword evidence="3" id="KW-1185">Reference proteome</keyword>
<reference evidence="2" key="1">
    <citation type="submission" date="2021-01" db="EMBL/GenBank/DDBJ databases">
        <title>A chromosome-scale assembly of European eel, Anguilla anguilla.</title>
        <authorList>
            <person name="Henkel C."/>
            <person name="Jong-Raadsen S.A."/>
            <person name="Dufour S."/>
            <person name="Weltzien F.-A."/>
            <person name="Palstra A.P."/>
            <person name="Pelster B."/>
            <person name="Spaink H.P."/>
            <person name="Van Den Thillart G.E."/>
            <person name="Jansen H."/>
            <person name="Zahm M."/>
            <person name="Klopp C."/>
            <person name="Cedric C."/>
            <person name="Louis A."/>
            <person name="Berthelot C."/>
            <person name="Parey E."/>
            <person name="Roest Crollius H."/>
            <person name="Montfort J."/>
            <person name="Robinson-Rechavi M."/>
            <person name="Bucao C."/>
            <person name="Bouchez O."/>
            <person name="Gislard M."/>
            <person name="Lluch J."/>
            <person name="Milhes M."/>
            <person name="Lampietro C."/>
            <person name="Lopez Roques C."/>
            <person name="Donnadieu C."/>
            <person name="Braasch I."/>
            <person name="Desvignes T."/>
            <person name="Postlethwait J."/>
            <person name="Bobe J."/>
            <person name="Guiguen Y."/>
            <person name="Dirks R."/>
        </authorList>
    </citation>
    <scope>NUCLEOTIDE SEQUENCE</scope>
    <source>
        <strain evidence="2">Tag_6206</strain>
        <tissue evidence="2">Liver</tissue>
    </source>
</reference>
<organism evidence="2 3">
    <name type="scientific">Anguilla anguilla</name>
    <name type="common">European freshwater eel</name>
    <name type="synonym">Muraena anguilla</name>
    <dbReference type="NCBI Taxonomy" id="7936"/>
    <lineage>
        <taxon>Eukaryota</taxon>
        <taxon>Metazoa</taxon>
        <taxon>Chordata</taxon>
        <taxon>Craniata</taxon>
        <taxon>Vertebrata</taxon>
        <taxon>Euteleostomi</taxon>
        <taxon>Actinopterygii</taxon>
        <taxon>Neopterygii</taxon>
        <taxon>Teleostei</taxon>
        <taxon>Anguilliformes</taxon>
        <taxon>Anguillidae</taxon>
        <taxon>Anguilla</taxon>
    </lineage>
</organism>
<evidence type="ECO:0000256" key="1">
    <source>
        <dbReference type="SAM" id="MobiDB-lite"/>
    </source>
</evidence>
<accession>A0A9D3RUY6</accession>
<proteinExistence type="predicted"/>
<dbReference type="AlphaFoldDB" id="A0A9D3RUY6"/>
<dbReference type="Proteomes" id="UP001044222">
    <property type="component" value="Chromosome 8"/>
</dbReference>
<evidence type="ECO:0000313" key="2">
    <source>
        <dbReference type="EMBL" id="KAG5843990.1"/>
    </source>
</evidence>